<evidence type="ECO:0000313" key="2">
    <source>
        <dbReference type="Proteomes" id="UP000190367"/>
    </source>
</evidence>
<accession>A0A1T4SND3</accession>
<dbReference type="OrthoDB" id="669634at2"/>
<dbReference type="RefSeq" id="WP_078670532.1">
    <property type="nucleotide sequence ID" value="NZ_FUWZ01000003.1"/>
</dbReference>
<dbReference type="STRING" id="634771.SAMN04488128_103159"/>
<dbReference type="AlphaFoldDB" id="A0A1T4SND3"/>
<sequence length="176" mass="19862">MKNYYSEKPIVPYKRTQVEMPVVIQEIKKTDFPVEVKRAAYMVFRKESGNGMSGINFNFSGLQADAGRWPAQYDRLISGVVQTKENGTGKVRLFIAFNNLADSLFMLMDRLQARGLFVGSHVDMPKLKINMAISNIDQFARAYKKCWAAGSNAAEPTGDDLKGFRSMYKQAITIFP</sequence>
<organism evidence="1 2">
    <name type="scientific">Chitinophaga eiseniae</name>
    <dbReference type="NCBI Taxonomy" id="634771"/>
    <lineage>
        <taxon>Bacteria</taxon>
        <taxon>Pseudomonadati</taxon>
        <taxon>Bacteroidota</taxon>
        <taxon>Chitinophagia</taxon>
        <taxon>Chitinophagales</taxon>
        <taxon>Chitinophagaceae</taxon>
        <taxon>Chitinophaga</taxon>
    </lineage>
</organism>
<dbReference type="Proteomes" id="UP000190367">
    <property type="component" value="Unassembled WGS sequence"/>
</dbReference>
<gene>
    <name evidence="1" type="ORF">SAMN04488128_103159</name>
</gene>
<protein>
    <submittedName>
        <fullName evidence="1">Uncharacterized protein</fullName>
    </submittedName>
</protein>
<name>A0A1T4SND3_9BACT</name>
<proteinExistence type="predicted"/>
<reference evidence="2" key="1">
    <citation type="submission" date="2017-02" db="EMBL/GenBank/DDBJ databases">
        <authorList>
            <person name="Varghese N."/>
            <person name="Submissions S."/>
        </authorList>
    </citation>
    <scope>NUCLEOTIDE SEQUENCE [LARGE SCALE GENOMIC DNA]</scope>
    <source>
        <strain evidence="2">DSM 22224</strain>
    </source>
</reference>
<keyword evidence="2" id="KW-1185">Reference proteome</keyword>
<evidence type="ECO:0000313" key="1">
    <source>
        <dbReference type="EMBL" id="SKA29697.1"/>
    </source>
</evidence>
<dbReference type="EMBL" id="FUWZ01000003">
    <property type="protein sequence ID" value="SKA29697.1"/>
    <property type="molecule type" value="Genomic_DNA"/>
</dbReference>